<sequence>MEILSMIFSGIVASSFLILCISLIKYLKFRRLKKHFDILPKKEKRKFYIYKILWIIFSIIFVVTLITFISISTI</sequence>
<organism evidence="2 3">
    <name type="scientific">Spiroplasma poulsonii</name>
    <dbReference type="NCBI Taxonomy" id="2138"/>
    <lineage>
        <taxon>Bacteria</taxon>
        <taxon>Bacillati</taxon>
        <taxon>Mycoplasmatota</taxon>
        <taxon>Mollicutes</taxon>
        <taxon>Entomoplasmatales</taxon>
        <taxon>Spiroplasmataceae</taxon>
        <taxon>Spiroplasma</taxon>
    </lineage>
</organism>
<proteinExistence type="predicted"/>
<name>A0A2P6FDU6_9MOLU</name>
<keyword evidence="1" id="KW-0472">Membrane</keyword>
<dbReference type="STRING" id="2138.SMSRO_v1c13990"/>
<keyword evidence="1" id="KW-0812">Transmembrane</keyword>
<accession>A0A2P6FDU6</accession>
<feature type="transmembrane region" description="Helical" evidence="1">
    <location>
        <begin position="48"/>
        <end position="71"/>
    </location>
</feature>
<dbReference type="AlphaFoldDB" id="A0A2P6FDU6"/>
<dbReference type="EMBL" id="JTLV02000001">
    <property type="protein sequence ID" value="PQM31630.1"/>
    <property type="molecule type" value="Genomic_DNA"/>
</dbReference>
<comment type="caution">
    <text evidence="2">The sequence shown here is derived from an EMBL/GenBank/DDBJ whole genome shotgun (WGS) entry which is preliminary data.</text>
</comment>
<protein>
    <submittedName>
        <fullName evidence="2">Uncharacterized protein</fullName>
    </submittedName>
</protein>
<keyword evidence="1" id="KW-1133">Transmembrane helix</keyword>
<feature type="transmembrane region" description="Helical" evidence="1">
    <location>
        <begin position="6"/>
        <end position="27"/>
    </location>
</feature>
<evidence type="ECO:0000313" key="3">
    <source>
        <dbReference type="Proteomes" id="UP000031565"/>
    </source>
</evidence>
<gene>
    <name evidence="2" type="ORF">SMSRO_SF014750</name>
</gene>
<evidence type="ECO:0000256" key="1">
    <source>
        <dbReference type="SAM" id="Phobius"/>
    </source>
</evidence>
<evidence type="ECO:0000313" key="2">
    <source>
        <dbReference type="EMBL" id="PQM31630.1"/>
    </source>
</evidence>
<dbReference type="Proteomes" id="UP000031565">
    <property type="component" value="Unassembled WGS sequence"/>
</dbReference>
<reference evidence="2 3" key="1">
    <citation type="journal article" date="2015" name="MBio">
        <title>Genome sequence of the Drosophila melanogaster male-killing Spiroplasma strain MSRO endosymbiont.</title>
        <authorList>
            <person name="Paredes J.C."/>
            <person name="Herren J.K."/>
            <person name="Schupfer F."/>
            <person name="Marin R."/>
            <person name="Claverol S."/>
            <person name="Kuo C.H."/>
            <person name="Lemaitre B."/>
            <person name="Beven L."/>
        </authorList>
    </citation>
    <scope>NUCLEOTIDE SEQUENCE [LARGE SCALE GENOMIC DNA]</scope>
    <source>
        <strain evidence="2 3">MSRO</strain>
    </source>
</reference>
<keyword evidence="3" id="KW-1185">Reference proteome</keyword>